<protein>
    <submittedName>
        <fullName evidence="2">Blue copper protein</fullName>
    </submittedName>
</protein>
<feature type="domain" description="Phytocyanin" evidence="1">
    <location>
        <begin position="39"/>
        <end position="140"/>
    </location>
</feature>
<organism evidence="2 3">
    <name type="scientific">Glycine soja</name>
    <name type="common">Wild soybean</name>
    <dbReference type="NCBI Taxonomy" id="3848"/>
    <lineage>
        <taxon>Eukaryota</taxon>
        <taxon>Viridiplantae</taxon>
        <taxon>Streptophyta</taxon>
        <taxon>Embryophyta</taxon>
        <taxon>Tracheophyta</taxon>
        <taxon>Spermatophyta</taxon>
        <taxon>Magnoliopsida</taxon>
        <taxon>eudicotyledons</taxon>
        <taxon>Gunneridae</taxon>
        <taxon>Pentapetalae</taxon>
        <taxon>rosids</taxon>
        <taxon>fabids</taxon>
        <taxon>Fabales</taxon>
        <taxon>Fabaceae</taxon>
        <taxon>Papilionoideae</taxon>
        <taxon>50 kb inversion clade</taxon>
        <taxon>NPAAA clade</taxon>
        <taxon>indigoferoid/millettioid clade</taxon>
        <taxon>Phaseoleae</taxon>
        <taxon>Glycine</taxon>
        <taxon>Glycine subgen. Soja</taxon>
    </lineage>
</organism>
<dbReference type="Proteomes" id="UP000289340">
    <property type="component" value="Chromosome 10"/>
</dbReference>
<proteinExistence type="predicted"/>
<comment type="caution">
    <text evidence="2">The sequence shown here is derived from an EMBL/GenBank/DDBJ whole genome shotgun (WGS) entry which is preliminary data.</text>
</comment>
<dbReference type="PANTHER" id="PTHR33021:SF179">
    <property type="entry name" value="OS09G0541100 PROTEIN"/>
    <property type="match status" value="1"/>
</dbReference>
<gene>
    <name evidence="2" type="ORF">D0Y65_028379</name>
</gene>
<dbReference type="EMBL" id="QZWG01000010">
    <property type="protein sequence ID" value="RZB89531.1"/>
    <property type="molecule type" value="Genomic_DNA"/>
</dbReference>
<dbReference type="PANTHER" id="PTHR33021">
    <property type="entry name" value="BLUE COPPER PROTEIN"/>
    <property type="match status" value="1"/>
</dbReference>
<dbReference type="SUPFAM" id="SSF49503">
    <property type="entry name" value="Cupredoxins"/>
    <property type="match status" value="1"/>
</dbReference>
<dbReference type="PROSITE" id="PS51485">
    <property type="entry name" value="PHYTOCYANIN"/>
    <property type="match status" value="1"/>
</dbReference>
<evidence type="ECO:0000313" key="2">
    <source>
        <dbReference type="EMBL" id="RZB89531.1"/>
    </source>
</evidence>
<dbReference type="FunFam" id="2.60.40.420:FF:000074">
    <property type="entry name" value="Blue copper binding protein-like"/>
    <property type="match status" value="1"/>
</dbReference>
<dbReference type="InterPro" id="IPR039391">
    <property type="entry name" value="Phytocyanin-like"/>
</dbReference>
<evidence type="ECO:0000313" key="3">
    <source>
        <dbReference type="Proteomes" id="UP000289340"/>
    </source>
</evidence>
<evidence type="ECO:0000259" key="1">
    <source>
        <dbReference type="PROSITE" id="PS51485"/>
    </source>
</evidence>
<sequence>MLSYIFKDMGETRFLKNCTFLMAILTLLSSFLLNHVMASVYTVGDQEEWSSQTNYASWAERYNFSQGDVLVFKYVKGQHNVYEVTEDTFRSCDASSGGVLAKYESGEDQVALSEVKRHWFICNIAGHCLGGMRFGIEVKDGNSVTNSTDVAFNPPIEPTPSHNSCTCYYVSERWRVIENFIPLGLLLLLNYYF</sequence>
<keyword evidence="3" id="KW-1185">Reference proteome</keyword>
<dbReference type="Gene3D" id="2.60.40.420">
    <property type="entry name" value="Cupredoxins - blue copper proteins"/>
    <property type="match status" value="1"/>
</dbReference>
<name>A0A445ITW2_GLYSO</name>
<dbReference type="CDD" id="cd04216">
    <property type="entry name" value="Phytocyanin"/>
    <property type="match status" value="1"/>
</dbReference>
<dbReference type="InterPro" id="IPR008972">
    <property type="entry name" value="Cupredoxin"/>
</dbReference>
<dbReference type="GO" id="GO:0009055">
    <property type="term" value="F:electron transfer activity"/>
    <property type="evidence" value="ECO:0007669"/>
    <property type="project" value="InterPro"/>
</dbReference>
<dbReference type="GO" id="GO:0005886">
    <property type="term" value="C:plasma membrane"/>
    <property type="evidence" value="ECO:0007669"/>
    <property type="project" value="TreeGrafter"/>
</dbReference>
<dbReference type="Pfam" id="PF02298">
    <property type="entry name" value="Cu_bind_like"/>
    <property type="match status" value="1"/>
</dbReference>
<dbReference type="InterPro" id="IPR003245">
    <property type="entry name" value="Phytocyanin_dom"/>
</dbReference>
<reference evidence="2 3" key="1">
    <citation type="submission" date="2018-09" db="EMBL/GenBank/DDBJ databases">
        <title>A high-quality reference genome of wild soybean provides a powerful tool to mine soybean genomes.</title>
        <authorList>
            <person name="Xie M."/>
            <person name="Chung C.Y.L."/>
            <person name="Li M.-W."/>
            <person name="Wong F.-L."/>
            <person name="Chan T.-F."/>
            <person name="Lam H.-M."/>
        </authorList>
    </citation>
    <scope>NUCLEOTIDE SEQUENCE [LARGE SCALE GENOMIC DNA]</scope>
    <source>
        <strain evidence="3">cv. W05</strain>
        <tissue evidence="2">Hypocotyl of etiolated seedlings</tissue>
    </source>
</reference>
<dbReference type="AlphaFoldDB" id="A0A445ITW2"/>
<accession>A0A445ITW2</accession>
<dbReference type="Gramene" id="XM_028328224.1">
    <property type="protein sequence ID" value="XP_028184025.1"/>
    <property type="gene ID" value="LOC114370834"/>
</dbReference>